<dbReference type="PIRSF" id="PIRSF037677">
    <property type="entry name" value="DNA_mis_repair_Msh6"/>
    <property type="match status" value="1"/>
</dbReference>
<evidence type="ECO:0000256" key="3">
    <source>
        <dbReference type="ARBA" id="ARBA00022840"/>
    </source>
</evidence>
<dbReference type="SUPFAM" id="SSF48334">
    <property type="entry name" value="DNA repair protein MutS, domain III"/>
    <property type="match status" value="1"/>
</dbReference>
<evidence type="ECO:0000256" key="5">
    <source>
        <dbReference type="SAM" id="MobiDB-lite"/>
    </source>
</evidence>
<keyword evidence="2" id="KW-0547">Nucleotide-binding</keyword>
<dbReference type="SMART" id="SM00533">
    <property type="entry name" value="MUTSd"/>
    <property type="match status" value="1"/>
</dbReference>
<evidence type="ECO:0000259" key="7">
    <source>
        <dbReference type="SMART" id="SM00534"/>
    </source>
</evidence>
<protein>
    <submittedName>
        <fullName evidence="9">DNA_MISMATCH_REPAIR_2 domain-containing protein</fullName>
    </submittedName>
</protein>
<feature type="compositionally biased region" description="Basic and acidic residues" evidence="5">
    <location>
        <begin position="11"/>
        <end position="21"/>
    </location>
</feature>
<dbReference type="PANTHER" id="PTHR11361">
    <property type="entry name" value="DNA MISMATCH REPAIR PROTEIN MUTS FAMILY MEMBER"/>
    <property type="match status" value="1"/>
</dbReference>
<evidence type="ECO:0000256" key="4">
    <source>
        <dbReference type="ARBA" id="ARBA00023125"/>
    </source>
</evidence>
<comment type="similarity">
    <text evidence="1">Belongs to the DNA mismatch repair MutS family.</text>
</comment>
<evidence type="ECO:0000256" key="1">
    <source>
        <dbReference type="ARBA" id="ARBA00006271"/>
    </source>
</evidence>
<dbReference type="GO" id="GO:0006298">
    <property type="term" value="P:mismatch repair"/>
    <property type="evidence" value="ECO:0007669"/>
    <property type="project" value="InterPro"/>
</dbReference>
<evidence type="ECO:0000256" key="2">
    <source>
        <dbReference type="ARBA" id="ARBA00022741"/>
    </source>
</evidence>
<organism evidence="8 9">
    <name type="scientific">Parastrongyloides trichosuri</name>
    <name type="common">Possum-specific nematode worm</name>
    <dbReference type="NCBI Taxonomy" id="131310"/>
    <lineage>
        <taxon>Eukaryota</taxon>
        <taxon>Metazoa</taxon>
        <taxon>Ecdysozoa</taxon>
        <taxon>Nematoda</taxon>
        <taxon>Chromadorea</taxon>
        <taxon>Rhabditida</taxon>
        <taxon>Tylenchina</taxon>
        <taxon>Panagrolaimomorpha</taxon>
        <taxon>Strongyloidoidea</taxon>
        <taxon>Strongyloididae</taxon>
        <taxon>Parastrongyloides</taxon>
    </lineage>
</organism>
<dbReference type="WBParaSite" id="PTRK_0001411900.1">
    <property type="protein sequence ID" value="PTRK_0001411900.1"/>
    <property type="gene ID" value="PTRK_0001411900"/>
</dbReference>
<evidence type="ECO:0000313" key="9">
    <source>
        <dbReference type="WBParaSite" id="PTRK_0001411900.1"/>
    </source>
</evidence>
<feature type="region of interest" description="Disordered" evidence="5">
    <location>
        <begin position="11"/>
        <end position="49"/>
    </location>
</feature>
<keyword evidence="8" id="KW-1185">Reference proteome</keyword>
<accession>A0A0N4ZZA6</accession>
<dbReference type="SMART" id="SM00534">
    <property type="entry name" value="MUTSac"/>
    <property type="match status" value="1"/>
</dbReference>
<reference evidence="9" key="1">
    <citation type="submission" date="2017-02" db="UniProtKB">
        <authorList>
            <consortium name="WormBaseParasite"/>
        </authorList>
    </citation>
    <scope>IDENTIFICATION</scope>
</reference>
<dbReference type="Gene3D" id="3.40.50.300">
    <property type="entry name" value="P-loop containing nucleotide triphosphate hydrolases"/>
    <property type="match status" value="1"/>
</dbReference>
<dbReference type="InterPro" id="IPR045076">
    <property type="entry name" value="MutS"/>
</dbReference>
<dbReference type="InterPro" id="IPR007696">
    <property type="entry name" value="DNA_mismatch_repair_MutS_core"/>
</dbReference>
<dbReference type="Proteomes" id="UP000038045">
    <property type="component" value="Unplaced"/>
</dbReference>
<sequence length="776" mass="89251">MDFINYVKGKGDEPRRDIFDFEEKESNEDVVQETQYNEDEEGDDTPRGPIKQFQVTEFPSHTYSLTNALRLIDEMHKSGQYKESDVELHNRAFKINLIYVNMVQSIGALLRLLDQHRVGVEFEDYSVKTPIKQIRKLTINKLMEIDHYSIMALDIFDNEYHPSATKVFGRRWGNKPQKGMSVFKICNHCSSVVGKLLLKQWFEKPLTDFKAITERHDAVQFFMDESKLEMVKQFRNHLGYIKRMEPILKRFREGTVQSGDWRIFYNTVACSYNIGSTLKESGTNLKILDQYMNAFCPEMMDLLTLFTEVIDFNETAAQDKFSVKRGIDSELDRLKNFFNDMEGFLTEAAKREFEEYHLQGCSVVYVPVLGYLLVLSDDHKPLEGVNITLALNSRGKNYYKTPLMMELDANVGDVKLKIRDMETNTLLKLQKLVVENAGKIRIMIKAVAIVDCVMSFAAVSKELNWCRPTMVKESIIEMTEARHPIAECLAPDLYVPNPVMSGGESYTKVKLLTAPNTSGKSVYLKMIAVCCYLAQIGCYVPATTATIGIIDAIVIRMYTLDSVMDGLSTFAQDMRQMGIALNRGTGNSLVIIDEFGIGTMKEAGLALYASTLNYWLAKGRNDCPHIFASSHFHSLPLYVNSTSKLLSYHTMEVEKKESTLNFFYRLIDGTVTKSYANYIALKKGVPDKIIERSEQVYEELKNGKDVYEIEKLHFDDDERDGQIFKIMDDHMVEFERCETNEDYLKFLETLKTEIIQLFEDDESTEFNFNETTKFFF</sequence>
<dbReference type="PANTHER" id="PTHR11361:SF20">
    <property type="entry name" value="MUTS PROTEIN HOMOLOG 5"/>
    <property type="match status" value="1"/>
</dbReference>
<dbReference type="GO" id="GO:0005634">
    <property type="term" value="C:nucleus"/>
    <property type="evidence" value="ECO:0007669"/>
    <property type="project" value="TreeGrafter"/>
</dbReference>
<dbReference type="Gene3D" id="1.10.1420.10">
    <property type="match status" value="1"/>
</dbReference>
<dbReference type="GO" id="GO:0030983">
    <property type="term" value="F:mismatched DNA binding"/>
    <property type="evidence" value="ECO:0007669"/>
    <property type="project" value="InterPro"/>
</dbReference>
<dbReference type="InterPro" id="IPR000432">
    <property type="entry name" value="DNA_mismatch_repair_MutS_C"/>
</dbReference>
<keyword evidence="4" id="KW-0238">DNA-binding</keyword>
<dbReference type="InterPro" id="IPR017261">
    <property type="entry name" value="DNA_mismatch_repair_MutS/MSH"/>
</dbReference>
<dbReference type="GO" id="GO:0140664">
    <property type="term" value="F:ATP-dependent DNA damage sensor activity"/>
    <property type="evidence" value="ECO:0007669"/>
    <property type="project" value="InterPro"/>
</dbReference>
<dbReference type="InterPro" id="IPR007861">
    <property type="entry name" value="DNA_mismatch_repair_MutS_clamp"/>
</dbReference>
<dbReference type="SUPFAM" id="SSF52540">
    <property type="entry name" value="P-loop containing nucleoside triphosphate hydrolases"/>
    <property type="match status" value="1"/>
</dbReference>
<keyword evidence="3" id="KW-0067">ATP-binding</keyword>
<dbReference type="GO" id="GO:0005524">
    <property type="term" value="F:ATP binding"/>
    <property type="evidence" value="ECO:0007669"/>
    <property type="project" value="UniProtKB-KW"/>
</dbReference>
<feature type="compositionally biased region" description="Acidic residues" evidence="5">
    <location>
        <begin position="22"/>
        <end position="43"/>
    </location>
</feature>
<dbReference type="GO" id="GO:0051026">
    <property type="term" value="P:chiasma assembly"/>
    <property type="evidence" value="ECO:0007669"/>
    <property type="project" value="TreeGrafter"/>
</dbReference>
<feature type="domain" description="DNA mismatch repair protein MutS core" evidence="6">
    <location>
        <begin position="177"/>
        <end position="489"/>
    </location>
</feature>
<dbReference type="STRING" id="131310.A0A0N4ZZA6"/>
<dbReference type="Pfam" id="PF05192">
    <property type="entry name" value="MutS_III"/>
    <property type="match status" value="1"/>
</dbReference>
<evidence type="ECO:0000313" key="8">
    <source>
        <dbReference type="Proteomes" id="UP000038045"/>
    </source>
</evidence>
<dbReference type="Pfam" id="PF05190">
    <property type="entry name" value="MutS_IV"/>
    <property type="match status" value="1"/>
</dbReference>
<dbReference type="InterPro" id="IPR036187">
    <property type="entry name" value="DNA_mismatch_repair_MutS_sf"/>
</dbReference>
<dbReference type="Pfam" id="PF00488">
    <property type="entry name" value="MutS_V"/>
    <property type="match status" value="1"/>
</dbReference>
<name>A0A0N4ZZA6_PARTI</name>
<feature type="domain" description="DNA mismatch repair proteins mutS family" evidence="7">
    <location>
        <begin position="507"/>
        <end position="698"/>
    </location>
</feature>
<evidence type="ECO:0000259" key="6">
    <source>
        <dbReference type="SMART" id="SM00533"/>
    </source>
</evidence>
<proteinExistence type="inferred from homology"/>
<dbReference type="AlphaFoldDB" id="A0A0N4ZZA6"/>
<dbReference type="InterPro" id="IPR027417">
    <property type="entry name" value="P-loop_NTPase"/>
</dbReference>